<reference evidence="1 2" key="1">
    <citation type="submission" date="2021-04" db="EMBL/GenBank/DDBJ databases">
        <authorList>
            <person name="Pira H."/>
            <person name="Risdian C."/>
            <person name="Wink J."/>
        </authorList>
    </citation>
    <scope>NUCLEOTIDE SEQUENCE [LARGE SCALE GENOMIC DNA]</scope>
    <source>
        <strain evidence="1 2">WHA3</strain>
    </source>
</reference>
<keyword evidence="2" id="KW-1185">Reference proteome</keyword>
<protein>
    <recommendedName>
        <fullName evidence="3">Lipoprotein</fullName>
    </recommendedName>
</protein>
<dbReference type="Proteomes" id="UP000722336">
    <property type="component" value="Unassembled WGS sequence"/>
</dbReference>
<sequence length="153" mass="16496">MTMCAFFASGCDGWREPDAPSPYVDQGISTQDIPHAYRAPIGLMSAIGRNGLIEDLPTCEGFSIGGLSDARDWRAFQRDVNARLGERAGVLTDISAFDAKAHRISVTSRPIGGGASPLETEWTVRTKADDDSAHGAEHVLDCIESVFLKDLTQ</sequence>
<name>A0ABS6SE27_9SPHN</name>
<gene>
    <name evidence="1" type="ORF">KCG44_07725</name>
</gene>
<dbReference type="EMBL" id="JAGSPA010000002">
    <property type="protein sequence ID" value="MBV7256672.1"/>
    <property type="molecule type" value="Genomic_DNA"/>
</dbReference>
<accession>A0ABS6SE27</accession>
<evidence type="ECO:0000313" key="1">
    <source>
        <dbReference type="EMBL" id="MBV7256672.1"/>
    </source>
</evidence>
<evidence type="ECO:0000313" key="2">
    <source>
        <dbReference type="Proteomes" id="UP000722336"/>
    </source>
</evidence>
<comment type="caution">
    <text evidence="1">The sequence shown here is derived from an EMBL/GenBank/DDBJ whole genome shotgun (WGS) entry which is preliminary data.</text>
</comment>
<dbReference type="RefSeq" id="WP_218445356.1">
    <property type="nucleotide sequence ID" value="NZ_JAGSPA010000002.1"/>
</dbReference>
<evidence type="ECO:0008006" key="3">
    <source>
        <dbReference type="Google" id="ProtNLM"/>
    </source>
</evidence>
<proteinExistence type="predicted"/>
<organism evidence="1 2">
    <name type="scientific">Pacificimonas pallii</name>
    <dbReference type="NCBI Taxonomy" id="2827236"/>
    <lineage>
        <taxon>Bacteria</taxon>
        <taxon>Pseudomonadati</taxon>
        <taxon>Pseudomonadota</taxon>
        <taxon>Alphaproteobacteria</taxon>
        <taxon>Sphingomonadales</taxon>
        <taxon>Sphingosinicellaceae</taxon>
        <taxon>Pacificimonas</taxon>
    </lineage>
</organism>